<evidence type="ECO:0000313" key="2">
    <source>
        <dbReference type="Proteomes" id="UP000075544"/>
    </source>
</evidence>
<comment type="caution">
    <text evidence="1">The sequence shown here is derived from an EMBL/GenBank/DDBJ whole genome shotgun (WGS) entry which is preliminary data.</text>
</comment>
<protein>
    <submittedName>
        <fullName evidence="1">Uncharacterized protein</fullName>
    </submittedName>
</protein>
<accession>A0A150HYW7</accession>
<dbReference type="AlphaFoldDB" id="A0A150HYW7"/>
<reference evidence="1 2" key="1">
    <citation type="journal article" date="2016" name="Sci. Rep.">
        <title>Genomic and phenotypic characterization of the species Acinetobacter venetianus.</title>
        <authorList>
            <person name="Fondi M."/>
            <person name="Maida I."/>
            <person name="Perrin E."/>
            <person name="Orlandini V."/>
            <person name="La Torre L."/>
            <person name="Bosi E."/>
            <person name="Negroni A."/>
            <person name="Zanaroli G."/>
            <person name="Fava F."/>
            <person name="Decorosi F."/>
            <person name="Giovannetti L."/>
            <person name="Viti C."/>
            <person name="Vaneechoutte M."/>
            <person name="Dijkshoorn L."/>
            <person name="Fani R."/>
        </authorList>
    </citation>
    <scope>NUCLEOTIDE SEQUENCE [LARGE SCALE GENOMIC DNA]</scope>
    <source>
        <strain evidence="1 2">LUH13518</strain>
    </source>
</reference>
<dbReference type="RefSeq" id="WP_061523857.1">
    <property type="nucleotide sequence ID" value="NZ_JRHX01000026.1"/>
</dbReference>
<evidence type="ECO:0000313" key="1">
    <source>
        <dbReference type="EMBL" id="KXZ72461.1"/>
    </source>
</evidence>
<sequence>MFEYLIVAVLVLWSAIVVFKKVFPQTANSAFLGLSNICQKFGWNGLAKWLKPKVAVGCGGGCGCAVDEKNDSKTTEAVQTVKWR</sequence>
<dbReference type="Proteomes" id="UP000075544">
    <property type="component" value="Unassembled WGS sequence"/>
</dbReference>
<name>A0A150HYW7_9GAMM</name>
<organism evidence="1 2">
    <name type="scientific">Acinetobacter venetianus</name>
    <dbReference type="NCBI Taxonomy" id="52133"/>
    <lineage>
        <taxon>Bacteria</taxon>
        <taxon>Pseudomonadati</taxon>
        <taxon>Pseudomonadota</taxon>
        <taxon>Gammaproteobacteria</taxon>
        <taxon>Moraxellales</taxon>
        <taxon>Moraxellaceae</taxon>
        <taxon>Acinetobacter</taxon>
    </lineage>
</organism>
<dbReference type="InterPro" id="IPR046494">
    <property type="entry name" value="DUF6587"/>
</dbReference>
<dbReference type="Pfam" id="PF20228">
    <property type="entry name" value="DUF6587"/>
    <property type="match status" value="1"/>
</dbReference>
<dbReference type="PATRIC" id="fig|52133.19.peg.477"/>
<dbReference type="EMBL" id="JRHX01000026">
    <property type="protein sequence ID" value="KXZ72461.1"/>
    <property type="molecule type" value="Genomic_DNA"/>
</dbReference>
<proteinExistence type="predicted"/>
<gene>
    <name evidence="1" type="ORF">AVENLUH13518_00454</name>
</gene>